<dbReference type="EMBL" id="AP026830">
    <property type="protein sequence ID" value="BDR91156.1"/>
    <property type="molecule type" value="Genomic_DNA"/>
</dbReference>
<keyword evidence="1" id="KW-0175">Coiled coil</keyword>
<reference evidence="3" key="2">
    <citation type="submission" date="2020-09" db="EMBL/GenBank/DDBJ databases">
        <authorList>
            <person name="Sun Q."/>
            <person name="Ohkuma M."/>
        </authorList>
    </citation>
    <scope>NUCLEOTIDE SEQUENCE</scope>
    <source>
        <strain evidence="3">JCM 11219</strain>
    </source>
</reference>
<reference evidence="2" key="4">
    <citation type="journal article" date="2023" name="Microbiol. Resour. Announc.">
        <title>Complete Genome Sequence of Vulcanisaeta souniana Strain IC-059, a Hyperthermophilic Archaeon Isolated from Hot Spring Water in Japan.</title>
        <authorList>
            <person name="Kato S."/>
            <person name="Itoh T."/>
            <person name="Wu L."/>
            <person name="Ma J."/>
            <person name="Ohkuma M."/>
        </authorList>
    </citation>
    <scope>NUCLEOTIDE SEQUENCE</scope>
    <source>
        <strain evidence="2">JCM 11219</strain>
    </source>
</reference>
<proteinExistence type="predicted"/>
<dbReference type="OrthoDB" id="29084at2157"/>
<evidence type="ECO:0000256" key="1">
    <source>
        <dbReference type="SAM" id="Coils"/>
    </source>
</evidence>
<name>A0A830E2T5_9CREN</name>
<keyword evidence="5" id="KW-1185">Reference proteome</keyword>
<sequence>MANDNELMRELRNLSGDLRGLAAKAVINYLLVELSEINSVNREELEEVLLNAMKLIEVEERDINRVKELITRLRSK</sequence>
<protein>
    <submittedName>
        <fullName evidence="3">Uncharacterized protein</fullName>
    </submittedName>
</protein>
<reference evidence="5" key="3">
    <citation type="submission" date="2022-09" db="EMBL/GenBank/DDBJ databases">
        <title>Complete genome sequence of Vulcanisaeta souniana.</title>
        <authorList>
            <person name="Kato S."/>
            <person name="Itoh T."/>
            <person name="Ohkuma M."/>
        </authorList>
    </citation>
    <scope>NUCLEOTIDE SEQUENCE [LARGE SCALE GENOMIC DNA]</scope>
    <source>
        <strain evidence="5">JCM 11219</strain>
    </source>
</reference>
<dbReference type="EMBL" id="BMNM01000007">
    <property type="protein sequence ID" value="GGI81278.1"/>
    <property type="molecule type" value="Genomic_DNA"/>
</dbReference>
<dbReference type="GeneID" id="76205800"/>
<organism evidence="3 4">
    <name type="scientific">Vulcanisaeta souniana JCM 11219</name>
    <dbReference type="NCBI Taxonomy" id="1293586"/>
    <lineage>
        <taxon>Archaea</taxon>
        <taxon>Thermoproteota</taxon>
        <taxon>Thermoprotei</taxon>
        <taxon>Thermoproteales</taxon>
        <taxon>Thermoproteaceae</taxon>
        <taxon>Vulcanisaeta</taxon>
    </lineage>
</organism>
<dbReference type="RefSeq" id="WP_188603606.1">
    <property type="nucleotide sequence ID" value="NZ_AP026830.1"/>
</dbReference>
<evidence type="ECO:0000313" key="4">
    <source>
        <dbReference type="Proteomes" id="UP000657075"/>
    </source>
</evidence>
<gene>
    <name evidence="3" type="ORF">GCM10007112_17530</name>
    <name evidence="2" type="ORF">Vsou_02490</name>
</gene>
<evidence type="ECO:0000313" key="3">
    <source>
        <dbReference type="EMBL" id="GGI81278.1"/>
    </source>
</evidence>
<evidence type="ECO:0000313" key="5">
    <source>
        <dbReference type="Proteomes" id="UP001060771"/>
    </source>
</evidence>
<reference evidence="3" key="1">
    <citation type="journal article" date="2014" name="Int. J. Syst. Evol. Microbiol.">
        <title>Complete genome sequence of Corynebacterium casei LMG S-19264T (=DSM 44701T), isolated from a smear-ripened cheese.</title>
        <authorList>
            <consortium name="US DOE Joint Genome Institute (JGI-PGF)"/>
            <person name="Walter F."/>
            <person name="Albersmeier A."/>
            <person name="Kalinowski J."/>
            <person name="Ruckert C."/>
        </authorList>
    </citation>
    <scope>NUCLEOTIDE SEQUENCE</scope>
    <source>
        <strain evidence="3">JCM 11219</strain>
    </source>
</reference>
<evidence type="ECO:0000313" key="2">
    <source>
        <dbReference type="EMBL" id="BDR91156.1"/>
    </source>
</evidence>
<dbReference type="AlphaFoldDB" id="A0A830E2T5"/>
<dbReference type="Proteomes" id="UP001060771">
    <property type="component" value="Chromosome"/>
</dbReference>
<dbReference type="Proteomes" id="UP000657075">
    <property type="component" value="Unassembled WGS sequence"/>
</dbReference>
<feature type="coiled-coil region" evidence="1">
    <location>
        <begin position="42"/>
        <end position="76"/>
    </location>
</feature>
<accession>A0A830E2T5</accession>